<proteinExistence type="predicted"/>
<dbReference type="AlphaFoldDB" id="A0A191ZSU2"/>
<organism evidence="1 2">
    <name type="scientific">Ralstonia insidiosa</name>
    <dbReference type="NCBI Taxonomy" id="190721"/>
    <lineage>
        <taxon>Bacteria</taxon>
        <taxon>Pseudomonadati</taxon>
        <taxon>Pseudomonadota</taxon>
        <taxon>Betaproteobacteria</taxon>
        <taxon>Burkholderiales</taxon>
        <taxon>Burkholderiaceae</taxon>
        <taxon>Ralstonia</taxon>
    </lineage>
</organism>
<dbReference type="EMBL" id="CP016022">
    <property type="protein sequence ID" value="ANJ71157.1"/>
    <property type="molecule type" value="Genomic_DNA"/>
</dbReference>
<evidence type="ECO:0000313" key="1">
    <source>
        <dbReference type="EMBL" id="ANJ71157.1"/>
    </source>
</evidence>
<protein>
    <submittedName>
        <fullName evidence="1">Uncharacterized protein</fullName>
    </submittedName>
</protein>
<gene>
    <name evidence="1" type="ORF">A9Y76_01085</name>
</gene>
<reference evidence="2" key="1">
    <citation type="submission" date="2016-06" db="EMBL/GenBank/DDBJ databases">
        <authorList>
            <person name="Xu Y."/>
            <person name="Nagy A."/>
            <person name="Yan X."/>
            <person name="Kim S.W."/>
            <person name="Haley B."/>
            <person name="Liu N.T."/>
            <person name="Nou X."/>
        </authorList>
    </citation>
    <scope>NUCLEOTIDE SEQUENCE [LARGE SCALE GENOMIC DNA]</scope>
    <source>
        <strain evidence="2">ATCC 49129</strain>
    </source>
</reference>
<evidence type="ECO:0000313" key="2">
    <source>
        <dbReference type="Proteomes" id="UP000078572"/>
    </source>
</evidence>
<name>A0A191ZSU2_9RALS</name>
<dbReference type="GeneID" id="61524597"/>
<dbReference type="Proteomes" id="UP000078572">
    <property type="component" value="Chromosome 1"/>
</dbReference>
<accession>A0A191ZSU2</accession>
<sequence length="220" mass="24604">MELRFRISAEQCRALADRITTKRLARIAARKVAMQARIDAFFQRFLALMLLVFPLAGAALVVLTMPSRGSVAGTLLPFAAVALIYGVLWWRYGATVVRFILRIAQWLRARLDRVTDPFVANITRRSVQRSVARLEGLHRWELSPAALSVQGPTGKTAVIPWQKVARLHDLGDFYQLFTRTSSRLGLAYYLAKSSAEMDADAYGDVLRQLGERVPEQTAAA</sequence>
<dbReference type="OrthoDB" id="9909128at2"/>
<keyword evidence="2" id="KW-1185">Reference proteome</keyword>
<dbReference type="RefSeq" id="WP_064801345.1">
    <property type="nucleotide sequence ID" value="NZ_CP016022.1"/>
</dbReference>